<keyword evidence="3" id="KW-1185">Reference proteome</keyword>
<proteinExistence type="predicted"/>
<dbReference type="Proteomes" id="UP000030758">
    <property type="component" value="Unassembled WGS sequence"/>
</dbReference>
<sequence>MLRTYLTPWLLYNLTVGNPLANTARTIDRLIRQAAKTILHLPLSTLSDDFFYLPCAQGGLGFICLAEQSDLCILNLMRKMATSADAVSRATVELLPAQKM</sequence>
<dbReference type="EMBL" id="KL363240">
    <property type="protein sequence ID" value="KFD51330.1"/>
    <property type="molecule type" value="Genomic_DNA"/>
</dbReference>
<reference evidence="2 3" key="1">
    <citation type="journal article" date="2014" name="Nat. Genet.">
        <title>Genome and transcriptome of the porcine whipworm Trichuris suis.</title>
        <authorList>
            <person name="Jex A.R."/>
            <person name="Nejsum P."/>
            <person name="Schwarz E.M."/>
            <person name="Hu L."/>
            <person name="Young N.D."/>
            <person name="Hall R.S."/>
            <person name="Korhonen P.K."/>
            <person name="Liao S."/>
            <person name="Thamsborg S."/>
            <person name="Xia J."/>
            <person name="Xu P."/>
            <person name="Wang S."/>
            <person name="Scheerlinck J.P."/>
            <person name="Hofmann A."/>
            <person name="Sternberg P.W."/>
            <person name="Wang J."/>
            <person name="Gasser R.B."/>
        </authorList>
    </citation>
    <scope>NUCLEOTIDE SEQUENCE [LARGE SCALE GENOMIC DNA]</scope>
    <source>
        <strain evidence="2">DCEP-RM93F</strain>
        <strain evidence="1">DCEP-RM93M</strain>
    </source>
</reference>
<dbReference type="EMBL" id="KL367671">
    <property type="protein sequence ID" value="KFD60397.1"/>
    <property type="molecule type" value="Genomic_DNA"/>
</dbReference>
<name>A0A085MT51_9BILA</name>
<evidence type="ECO:0000313" key="1">
    <source>
        <dbReference type="EMBL" id="KFD51330.1"/>
    </source>
</evidence>
<dbReference type="Proteomes" id="UP000030764">
    <property type="component" value="Unassembled WGS sequence"/>
</dbReference>
<evidence type="ECO:0000313" key="3">
    <source>
        <dbReference type="Proteomes" id="UP000030764"/>
    </source>
</evidence>
<evidence type="ECO:0000313" key="2">
    <source>
        <dbReference type="EMBL" id="KFD60397.1"/>
    </source>
</evidence>
<accession>A0A085MT51</accession>
<protein>
    <submittedName>
        <fullName evidence="2">Uncharacterized protein</fullName>
    </submittedName>
</protein>
<gene>
    <name evidence="1" type="ORF">M513_07735</name>
    <name evidence="2" type="ORF">M514_07735</name>
</gene>
<organism evidence="2">
    <name type="scientific">Trichuris suis</name>
    <name type="common">pig whipworm</name>
    <dbReference type="NCBI Taxonomy" id="68888"/>
    <lineage>
        <taxon>Eukaryota</taxon>
        <taxon>Metazoa</taxon>
        <taxon>Ecdysozoa</taxon>
        <taxon>Nematoda</taxon>
        <taxon>Enoplea</taxon>
        <taxon>Dorylaimia</taxon>
        <taxon>Trichinellida</taxon>
        <taxon>Trichuridae</taxon>
        <taxon>Trichuris</taxon>
    </lineage>
</organism>
<dbReference type="AlphaFoldDB" id="A0A085MT51"/>